<evidence type="ECO:0000313" key="3">
    <source>
        <dbReference type="Proteomes" id="UP000835242"/>
    </source>
</evidence>
<accession>A0AAU9I7W4</accession>
<feature type="transmembrane region" description="Helical" evidence="1">
    <location>
        <begin position="84"/>
        <end position="106"/>
    </location>
</feature>
<proteinExistence type="predicted"/>
<dbReference type="Proteomes" id="UP000835242">
    <property type="component" value="Chromosome"/>
</dbReference>
<dbReference type="EMBL" id="HG992337">
    <property type="protein sequence ID" value="CAE6808727.1"/>
    <property type="molecule type" value="Genomic_DNA"/>
</dbReference>
<dbReference type="RefSeq" id="WP_228599923.1">
    <property type="nucleotide sequence ID" value="NZ_HG992337.1"/>
</dbReference>
<name>A0AAU9I7W4_9XANT</name>
<dbReference type="AlphaFoldDB" id="A0AAU9I7W4"/>
<evidence type="ECO:0000256" key="1">
    <source>
        <dbReference type="SAM" id="Phobius"/>
    </source>
</evidence>
<protein>
    <submittedName>
        <fullName evidence="2">Uncharacterized protein</fullName>
    </submittedName>
</protein>
<keyword evidence="1" id="KW-0812">Transmembrane</keyword>
<evidence type="ECO:0000313" key="2">
    <source>
        <dbReference type="EMBL" id="CAE6808727.1"/>
    </source>
</evidence>
<sequence length="109" mass="11399">MQTLSFVNDDLSTLRLAQGQAAQMPCPHCGASRVGDIAALSARAATPGTGQPPDATAVASVQPATHRQRSVEPAHRIAPLQCPILRAALLASIALVLLVVDMFVLWPLP</sequence>
<gene>
    <name evidence="2" type="ORF">XA1314C_30480</name>
</gene>
<reference evidence="2 3" key="1">
    <citation type="submission" date="2021-02" db="EMBL/GenBank/DDBJ databases">
        <authorList>
            <person name="Pothier F. J."/>
        </authorList>
    </citation>
    <scope>NUCLEOTIDE SEQUENCE [LARGE SCALE GENOMIC DNA]</scope>
    <source>
        <strain evidence="2 3">1314c</strain>
    </source>
</reference>
<dbReference type="EMBL" id="HG992337">
    <property type="protein sequence ID" value="CAE6808748.1"/>
    <property type="molecule type" value="Genomic_DNA"/>
</dbReference>
<organism evidence="2 3">
    <name type="scientific">Xanthomonas arboricola</name>
    <dbReference type="NCBI Taxonomy" id="56448"/>
    <lineage>
        <taxon>Bacteria</taxon>
        <taxon>Pseudomonadati</taxon>
        <taxon>Pseudomonadota</taxon>
        <taxon>Gammaproteobacteria</taxon>
        <taxon>Lysobacterales</taxon>
        <taxon>Lysobacteraceae</taxon>
        <taxon>Xanthomonas</taxon>
    </lineage>
</organism>
<keyword evidence="1" id="KW-1133">Transmembrane helix</keyword>
<keyword evidence="1" id="KW-0472">Membrane</keyword>